<keyword evidence="3" id="KW-1185">Reference proteome</keyword>
<dbReference type="KEGG" id="dpx:DAPPUDRAFT_102075"/>
<accession>E9GFA6</accession>
<proteinExistence type="predicted"/>
<dbReference type="Proteomes" id="UP000000305">
    <property type="component" value="Unassembled WGS sequence"/>
</dbReference>
<organism evidence="2 3">
    <name type="scientific">Daphnia pulex</name>
    <name type="common">Water flea</name>
    <dbReference type="NCBI Taxonomy" id="6669"/>
    <lineage>
        <taxon>Eukaryota</taxon>
        <taxon>Metazoa</taxon>
        <taxon>Ecdysozoa</taxon>
        <taxon>Arthropoda</taxon>
        <taxon>Crustacea</taxon>
        <taxon>Branchiopoda</taxon>
        <taxon>Diplostraca</taxon>
        <taxon>Cladocera</taxon>
        <taxon>Anomopoda</taxon>
        <taxon>Daphniidae</taxon>
        <taxon>Daphnia</taxon>
    </lineage>
</organism>
<evidence type="ECO:0000313" key="3">
    <source>
        <dbReference type="Proteomes" id="UP000000305"/>
    </source>
</evidence>
<gene>
    <name evidence="2" type="ORF">DAPPUDRAFT_102075</name>
</gene>
<feature type="region of interest" description="Disordered" evidence="1">
    <location>
        <begin position="61"/>
        <end position="88"/>
    </location>
</feature>
<dbReference type="EMBL" id="GL732542">
    <property type="protein sequence ID" value="EFX81844.1"/>
    <property type="molecule type" value="Genomic_DNA"/>
</dbReference>
<dbReference type="InParanoid" id="E9GFA6"/>
<dbReference type="AlphaFoldDB" id="E9GFA6"/>
<protein>
    <submittedName>
        <fullName evidence="2">Uncharacterized protein</fullName>
    </submittedName>
</protein>
<sequence>MGHLRKVNVYRAFGFQRGNGASNGGQCAVLAMLLNIYTLFTRIVSCDARLHLSNYSNQDREAGLNQRNDSHQQLMPEKMGEWDGEKEAEARGEELAPFNSVNKDNLPDDLNLYSTTLFSSLMKNPLV</sequence>
<feature type="compositionally biased region" description="Basic and acidic residues" evidence="1">
    <location>
        <begin position="78"/>
        <end position="88"/>
    </location>
</feature>
<reference evidence="2 3" key="1">
    <citation type="journal article" date="2011" name="Science">
        <title>The ecoresponsive genome of Daphnia pulex.</title>
        <authorList>
            <person name="Colbourne J.K."/>
            <person name="Pfrender M.E."/>
            <person name="Gilbert D."/>
            <person name="Thomas W.K."/>
            <person name="Tucker A."/>
            <person name="Oakley T.H."/>
            <person name="Tokishita S."/>
            <person name="Aerts A."/>
            <person name="Arnold G.J."/>
            <person name="Basu M.K."/>
            <person name="Bauer D.J."/>
            <person name="Caceres C.E."/>
            <person name="Carmel L."/>
            <person name="Casola C."/>
            <person name="Choi J.H."/>
            <person name="Detter J.C."/>
            <person name="Dong Q."/>
            <person name="Dusheyko S."/>
            <person name="Eads B.D."/>
            <person name="Frohlich T."/>
            <person name="Geiler-Samerotte K.A."/>
            <person name="Gerlach D."/>
            <person name="Hatcher P."/>
            <person name="Jogdeo S."/>
            <person name="Krijgsveld J."/>
            <person name="Kriventseva E.V."/>
            <person name="Kultz D."/>
            <person name="Laforsch C."/>
            <person name="Lindquist E."/>
            <person name="Lopez J."/>
            <person name="Manak J.R."/>
            <person name="Muller J."/>
            <person name="Pangilinan J."/>
            <person name="Patwardhan R.P."/>
            <person name="Pitluck S."/>
            <person name="Pritham E.J."/>
            <person name="Rechtsteiner A."/>
            <person name="Rho M."/>
            <person name="Rogozin I.B."/>
            <person name="Sakarya O."/>
            <person name="Salamov A."/>
            <person name="Schaack S."/>
            <person name="Shapiro H."/>
            <person name="Shiga Y."/>
            <person name="Skalitzky C."/>
            <person name="Smith Z."/>
            <person name="Souvorov A."/>
            <person name="Sung W."/>
            <person name="Tang Z."/>
            <person name="Tsuchiya D."/>
            <person name="Tu H."/>
            <person name="Vos H."/>
            <person name="Wang M."/>
            <person name="Wolf Y.I."/>
            <person name="Yamagata H."/>
            <person name="Yamada T."/>
            <person name="Ye Y."/>
            <person name="Shaw J.R."/>
            <person name="Andrews J."/>
            <person name="Crease T.J."/>
            <person name="Tang H."/>
            <person name="Lucas S.M."/>
            <person name="Robertson H.M."/>
            <person name="Bork P."/>
            <person name="Koonin E.V."/>
            <person name="Zdobnov E.M."/>
            <person name="Grigoriev I.V."/>
            <person name="Lynch M."/>
            <person name="Boore J.L."/>
        </authorList>
    </citation>
    <scope>NUCLEOTIDE SEQUENCE [LARGE SCALE GENOMIC DNA]</scope>
</reference>
<evidence type="ECO:0000256" key="1">
    <source>
        <dbReference type="SAM" id="MobiDB-lite"/>
    </source>
</evidence>
<name>E9GFA6_DAPPU</name>
<evidence type="ECO:0000313" key="2">
    <source>
        <dbReference type="EMBL" id="EFX81844.1"/>
    </source>
</evidence>
<dbReference type="HOGENOM" id="CLU_1972701_0_0_1"/>